<protein>
    <recommendedName>
        <fullName evidence="1">PRISE-like Rossmann-fold domain-containing protein</fullName>
    </recommendedName>
</protein>
<feature type="domain" description="PRISE-like Rossmann-fold" evidence="1">
    <location>
        <begin position="7"/>
        <end position="399"/>
    </location>
</feature>
<dbReference type="PANTHER" id="PTHR32487">
    <property type="entry name" value="3-OXO-DELTA(4,5)-STEROID 5-BETA-REDUCTASE"/>
    <property type="match status" value="1"/>
</dbReference>
<dbReference type="OrthoDB" id="1731983at2759"/>
<name>W3X6R4_PESFW</name>
<dbReference type="eggNOG" id="ENOG502RT3M">
    <property type="taxonomic scope" value="Eukaryota"/>
</dbReference>
<evidence type="ECO:0000313" key="3">
    <source>
        <dbReference type="Proteomes" id="UP000030651"/>
    </source>
</evidence>
<dbReference type="Proteomes" id="UP000030651">
    <property type="component" value="Unassembled WGS sequence"/>
</dbReference>
<dbReference type="Pfam" id="PF22917">
    <property type="entry name" value="PRISE"/>
    <property type="match status" value="1"/>
</dbReference>
<proteinExistence type="predicted"/>
<sequence length="407" mass="46133">MSAPHHALVFGASGILGWSVVNQILKNYPERGVFHKVTALSNRPLSEENAFWPLSGPGKPVLSIVDGIDLTLGTMDHMKETLRLRVPDIGSVTHIYYFAYLSHPDFPTESHINLGMLQRGFAAAESLAPNLHMPFYRLAPRLALDIGYGIHLPQRPFQAPFTEEMSDVHQPWHDELFYYVLHAELDKLQKGKSWKFAEVRCGPVVGFVPHKNPYNLAGACVNFLSVYKFLHEQGHPDAKSEKIPWPAAPEDCDTLFNDGGQDIFAEFSIYLCLHPEIAGNSEVYNIGDASEPASMSDRWRVICSLFGLQGVPPVEKSDPAFVLPSKFLHDHPEAVNQLKEEQGVTLQEIALEDTIEVFTDWINFDHHFSFTKTRKTGFDHELSLEDSWRMVFDRYHQAKHCYYGRTD</sequence>
<gene>
    <name evidence="2" type="ORF">PFICI_06732</name>
</gene>
<accession>W3X6R4</accession>
<evidence type="ECO:0000259" key="1">
    <source>
        <dbReference type="Pfam" id="PF22917"/>
    </source>
</evidence>
<dbReference type="EMBL" id="KI912112">
    <property type="protein sequence ID" value="ETS81730.1"/>
    <property type="molecule type" value="Genomic_DNA"/>
</dbReference>
<dbReference type="Gene3D" id="3.40.50.720">
    <property type="entry name" value="NAD(P)-binding Rossmann-like Domain"/>
    <property type="match status" value="1"/>
</dbReference>
<dbReference type="GeneID" id="19271745"/>
<dbReference type="InterPro" id="IPR055222">
    <property type="entry name" value="PRISE-like_Rossmann-fold"/>
</dbReference>
<reference evidence="3" key="1">
    <citation type="journal article" date="2015" name="BMC Genomics">
        <title>Genomic and transcriptomic analysis of the endophytic fungus Pestalotiopsis fici reveals its lifestyle and high potential for synthesis of natural products.</title>
        <authorList>
            <person name="Wang X."/>
            <person name="Zhang X."/>
            <person name="Liu L."/>
            <person name="Xiang M."/>
            <person name="Wang W."/>
            <person name="Sun X."/>
            <person name="Che Y."/>
            <person name="Guo L."/>
            <person name="Liu G."/>
            <person name="Guo L."/>
            <person name="Wang C."/>
            <person name="Yin W.B."/>
            <person name="Stadler M."/>
            <person name="Zhang X."/>
            <person name="Liu X."/>
        </authorList>
    </citation>
    <scope>NUCLEOTIDE SEQUENCE [LARGE SCALE GENOMIC DNA]</scope>
    <source>
        <strain evidence="3">W106-1 / CGMCC3.15140</strain>
    </source>
</reference>
<organism evidence="2 3">
    <name type="scientific">Pestalotiopsis fici (strain W106-1 / CGMCC3.15140)</name>
    <dbReference type="NCBI Taxonomy" id="1229662"/>
    <lineage>
        <taxon>Eukaryota</taxon>
        <taxon>Fungi</taxon>
        <taxon>Dikarya</taxon>
        <taxon>Ascomycota</taxon>
        <taxon>Pezizomycotina</taxon>
        <taxon>Sordariomycetes</taxon>
        <taxon>Xylariomycetidae</taxon>
        <taxon>Amphisphaeriales</taxon>
        <taxon>Sporocadaceae</taxon>
        <taxon>Pestalotiopsis</taxon>
    </lineage>
</organism>
<dbReference type="HOGENOM" id="CLU_030125_2_0_1"/>
<dbReference type="KEGG" id="pfy:PFICI_06732"/>
<dbReference type="AlphaFoldDB" id="W3X6R4"/>
<dbReference type="PANTHER" id="PTHR32487:SF8">
    <property type="entry name" value="NAD-DEPENDENT EPIMERASE_DEHYDRATASE DOMAIN-CONTAINING PROTEIN"/>
    <property type="match status" value="1"/>
</dbReference>
<dbReference type="SUPFAM" id="SSF51735">
    <property type="entry name" value="NAD(P)-binding Rossmann-fold domains"/>
    <property type="match status" value="1"/>
</dbReference>
<dbReference type="InParanoid" id="W3X6R4"/>
<dbReference type="InterPro" id="IPR036291">
    <property type="entry name" value="NAD(P)-bd_dom_sf"/>
</dbReference>
<dbReference type="RefSeq" id="XP_007833504.1">
    <property type="nucleotide sequence ID" value="XM_007835313.1"/>
</dbReference>
<keyword evidence="3" id="KW-1185">Reference proteome</keyword>
<evidence type="ECO:0000313" key="2">
    <source>
        <dbReference type="EMBL" id="ETS81730.1"/>
    </source>
</evidence>